<dbReference type="EMBL" id="JAOZEV010000001">
    <property type="protein sequence ID" value="MCV9931112.1"/>
    <property type="molecule type" value="Genomic_DNA"/>
</dbReference>
<evidence type="ECO:0000259" key="2">
    <source>
        <dbReference type="Pfam" id="PF13590"/>
    </source>
</evidence>
<dbReference type="RefSeq" id="WP_264285487.1">
    <property type="nucleotide sequence ID" value="NZ_JAOZEV010000001.1"/>
</dbReference>
<sequence>MKKLFILPILLLLVLTSCSSISVHSDYDKSVDFTKYKTYAYFKAGVDKVEISDLDKRRILRAIDEQMAAKGFTKSDNPDLLINIFTKAREEVNVNQFNAGWGYGWGYGWNPYLMMGNQTSVSTSTQGTLYIDFIDAKKKEMIWQGEGVGYLTNQGADKKDKIVADFVSKILAQYPPTIAKK</sequence>
<dbReference type="Pfam" id="PF13590">
    <property type="entry name" value="DUF4136"/>
    <property type="match status" value="1"/>
</dbReference>
<reference evidence="3" key="1">
    <citation type="submission" date="2022-10" db="EMBL/GenBank/DDBJ databases">
        <title>Two novel species of Flavobacterium.</title>
        <authorList>
            <person name="Liu Q."/>
            <person name="Xin Y.-H."/>
        </authorList>
    </citation>
    <scope>NUCLEOTIDE SEQUENCE</scope>
    <source>
        <strain evidence="3">LS1R47</strain>
    </source>
</reference>
<keyword evidence="4" id="KW-1185">Reference proteome</keyword>
<accession>A0A9X2ZM27</accession>
<name>A0A9X2ZM27_9FLAO</name>
<feature type="chain" id="PRO_5040798650" evidence="1">
    <location>
        <begin position="26"/>
        <end position="181"/>
    </location>
</feature>
<feature type="domain" description="DUF4136" evidence="2">
    <location>
        <begin position="23"/>
        <end position="176"/>
    </location>
</feature>
<evidence type="ECO:0000313" key="3">
    <source>
        <dbReference type="EMBL" id="MCV9931112.1"/>
    </source>
</evidence>
<evidence type="ECO:0000313" key="4">
    <source>
        <dbReference type="Proteomes" id="UP001151133"/>
    </source>
</evidence>
<proteinExistence type="predicted"/>
<evidence type="ECO:0000256" key="1">
    <source>
        <dbReference type="SAM" id="SignalP"/>
    </source>
</evidence>
<dbReference type="Gene3D" id="3.30.160.670">
    <property type="match status" value="1"/>
</dbReference>
<gene>
    <name evidence="3" type="ORF">OIU80_02355</name>
</gene>
<keyword evidence="1" id="KW-0732">Signal</keyword>
<organism evidence="3 4">
    <name type="scientific">Flavobacterium frigoritolerans</name>
    <dbReference type="NCBI Taxonomy" id="2987686"/>
    <lineage>
        <taxon>Bacteria</taxon>
        <taxon>Pseudomonadati</taxon>
        <taxon>Bacteroidota</taxon>
        <taxon>Flavobacteriia</taxon>
        <taxon>Flavobacteriales</taxon>
        <taxon>Flavobacteriaceae</taxon>
        <taxon>Flavobacterium</taxon>
    </lineage>
</organism>
<protein>
    <submittedName>
        <fullName evidence="3">DUF4136 domain-containing protein</fullName>
    </submittedName>
</protein>
<dbReference type="InterPro" id="IPR025411">
    <property type="entry name" value="DUF4136"/>
</dbReference>
<dbReference type="Proteomes" id="UP001151133">
    <property type="component" value="Unassembled WGS sequence"/>
</dbReference>
<feature type="signal peptide" evidence="1">
    <location>
        <begin position="1"/>
        <end position="25"/>
    </location>
</feature>
<dbReference type="AlphaFoldDB" id="A0A9X2ZM27"/>
<dbReference type="PROSITE" id="PS51257">
    <property type="entry name" value="PROKAR_LIPOPROTEIN"/>
    <property type="match status" value="1"/>
</dbReference>
<comment type="caution">
    <text evidence="3">The sequence shown here is derived from an EMBL/GenBank/DDBJ whole genome shotgun (WGS) entry which is preliminary data.</text>
</comment>